<dbReference type="GO" id="GO:0005886">
    <property type="term" value="C:plasma membrane"/>
    <property type="evidence" value="ECO:0007669"/>
    <property type="project" value="UniProtKB-SubCell"/>
</dbReference>
<evidence type="ECO:0000256" key="6">
    <source>
        <dbReference type="ARBA" id="ARBA00022723"/>
    </source>
</evidence>
<dbReference type="Proteomes" id="UP000267187">
    <property type="component" value="Unassembled WGS sequence"/>
</dbReference>
<dbReference type="AlphaFoldDB" id="A0A3M0A9K4"/>
<dbReference type="GO" id="GO:0046872">
    <property type="term" value="F:metal ion binding"/>
    <property type="evidence" value="ECO:0007669"/>
    <property type="project" value="UniProtKB-KW"/>
</dbReference>
<evidence type="ECO:0000256" key="7">
    <source>
        <dbReference type="ARBA" id="ARBA00022748"/>
    </source>
</evidence>
<dbReference type="Pfam" id="PF03100">
    <property type="entry name" value="CcmE"/>
    <property type="match status" value="1"/>
</dbReference>
<evidence type="ECO:0000256" key="11">
    <source>
        <dbReference type="ARBA" id="ARBA00023136"/>
    </source>
</evidence>
<dbReference type="Gene3D" id="2.40.50.140">
    <property type="entry name" value="Nucleic acid-binding proteins"/>
    <property type="match status" value="1"/>
</dbReference>
<dbReference type="NCBIfam" id="NF009727">
    <property type="entry name" value="PRK13254.1-1"/>
    <property type="match status" value="1"/>
</dbReference>
<keyword evidence="2 13" id="KW-1003">Cell membrane</keyword>
<keyword evidence="7 13" id="KW-0201">Cytochrome c-type biogenesis</keyword>
<evidence type="ECO:0000256" key="9">
    <source>
        <dbReference type="ARBA" id="ARBA00022989"/>
    </source>
</evidence>
<proteinExistence type="inferred from homology"/>
<evidence type="ECO:0000313" key="16">
    <source>
        <dbReference type="Proteomes" id="UP000267187"/>
    </source>
</evidence>
<evidence type="ECO:0000256" key="14">
    <source>
        <dbReference type="PIRSR" id="PIRSR604329-50"/>
    </source>
</evidence>
<evidence type="ECO:0000256" key="5">
    <source>
        <dbReference type="ARBA" id="ARBA00022692"/>
    </source>
</evidence>
<name>A0A3M0A9K4_9GAMM</name>
<keyword evidence="6 13" id="KW-0479">Metal-binding</keyword>
<evidence type="ECO:0000256" key="3">
    <source>
        <dbReference type="ARBA" id="ARBA00022519"/>
    </source>
</evidence>
<feature type="binding site" description="axial binding residue" evidence="13 14">
    <location>
        <position position="127"/>
    </location>
    <ligand>
        <name>heme</name>
        <dbReference type="ChEBI" id="CHEBI:30413"/>
    </ligand>
    <ligandPart>
        <name>Fe</name>
        <dbReference type="ChEBI" id="CHEBI:18248"/>
    </ligandPart>
</feature>
<dbReference type="GO" id="GO:0017003">
    <property type="term" value="P:protein-heme linkage"/>
    <property type="evidence" value="ECO:0007669"/>
    <property type="project" value="UniProtKB-UniRule"/>
</dbReference>
<dbReference type="FunFam" id="2.40.50.140:FF:000104">
    <property type="entry name" value="Cytochrome c-type biogenesis protein CcmE"/>
    <property type="match status" value="1"/>
</dbReference>
<evidence type="ECO:0000313" key="15">
    <source>
        <dbReference type="EMBL" id="RMA81296.1"/>
    </source>
</evidence>
<evidence type="ECO:0000256" key="13">
    <source>
        <dbReference type="HAMAP-Rule" id="MF_01959"/>
    </source>
</evidence>
<keyword evidence="3" id="KW-0997">Cell inner membrane</keyword>
<dbReference type="HAMAP" id="MF_01959">
    <property type="entry name" value="CcmE"/>
    <property type="match status" value="1"/>
</dbReference>
<evidence type="ECO:0000256" key="1">
    <source>
        <dbReference type="ARBA" id="ARBA00004533"/>
    </source>
</evidence>
<accession>A0A3M0A9K4</accession>
<evidence type="ECO:0000256" key="10">
    <source>
        <dbReference type="ARBA" id="ARBA00023004"/>
    </source>
</evidence>
<organism evidence="15 16">
    <name type="scientific">Umboniibacter marinipuniceus</name>
    <dbReference type="NCBI Taxonomy" id="569599"/>
    <lineage>
        <taxon>Bacteria</taxon>
        <taxon>Pseudomonadati</taxon>
        <taxon>Pseudomonadota</taxon>
        <taxon>Gammaproteobacteria</taxon>
        <taxon>Cellvibrionales</taxon>
        <taxon>Cellvibrionaceae</taxon>
        <taxon>Umboniibacter</taxon>
    </lineage>
</organism>
<dbReference type="PANTHER" id="PTHR34128:SF2">
    <property type="entry name" value="CYTOCHROME C-TYPE BIOGENESIS PROTEIN CCME HOMOLOG, MITOCHONDRIAL"/>
    <property type="match status" value="1"/>
</dbReference>
<feature type="topological domain" description="Cytoplasmic" evidence="13">
    <location>
        <begin position="1"/>
        <end position="8"/>
    </location>
</feature>
<keyword evidence="10 13" id="KW-0408">Iron</keyword>
<dbReference type="NCBIfam" id="NF009729">
    <property type="entry name" value="PRK13254.1-3"/>
    <property type="match status" value="1"/>
</dbReference>
<dbReference type="SUPFAM" id="SSF82093">
    <property type="entry name" value="Heme chaperone CcmE"/>
    <property type="match status" value="1"/>
</dbReference>
<protein>
    <recommendedName>
        <fullName evidence="13">Cytochrome c-type biogenesis protein CcmE</fullName>
    </recommendedName>
    <alternativeName>
        <fullName evidence="13">Cytochrome c maturation protein E</fullName>
    </alternativeName>
    <alternativeName>
        <fullName evidence="13">Heme chaperone CcmE</fullName>
    </alternativeName>
</protein>
<keyword evidence="8 13" id="KW-0735">Signal-anchor</keyword>
<keyword evidence="9 13" id="KW-1133">Transmembrane helix</keyword>
<comment type="subcellular location">
    <subcellularLocation>
        <location evidence="1">Cell inner membrane</location>
    </subcellularLocation>
    <subcellularLocation>
        <location evidence="13">Cell membrane</location>
        <topology evidence="13">Single-pass type II membrane protein</topology>
    </subcellularLocation>
</comment>
<dbReference type="PANTHER" id="PTHR34128">
    <property type="entry name" value="CYTOCHROME C-TYPE BIOGENESIS PROTEIN CCME HOMOLOG, MITOCHONDRIAL"/>
    <property type="match status" value="1"/>
</dbReference>
<evidence type="ECO:0000256" key="4">
    <source>
        <dbReference type="ARBA" id="ARBA00022617"/>
    </source>
</evidence>
<reference evidence="15 16" key="1">
    <citation type="submission" date="2018-10" db="EMBL/GenBank/DDBJ databases">
        <title>Genomic Encyclopedia of Type Strains, Phase IV (KMG-IV): sequencing the most valuable type-strain genomes for metagenomic binning, comparative biology and taxonomic classification.</title>
        <authorList>
            <person name="Goeker M."/>
        </authorList>
    </citation>
    <scope>NUCLEOTIDE SEQUENCE [LARGE SCALE GENOMIC DNA]</scope>
    <source>
        <strain evidence="15 16">DSM 25080</strain>
    </source>
</reference>
<keyword evidence="11 13" id="KW-0472">Membrane</keyword>
<dbReference type="InterPro" id="IPR012340">
    <property type="entry name" value="NA-bd_OB-fold"/>
</dbReference>
<keyword evidence="16" id="KW-1185">Reference proteome</keyword>
<keyword evidence="5 13" id="KW-0812">Transmembrane</keyword>
<dbReference type="GO" id="GO:0020037">
    <property type="term" value="F:heme binding"/>
    <property type="evidence" value="ECO:0007669"/>
    <property type="project" value="InterPro"/>
</dbReference>
<gene>
    <name evidence="13" type="primary">ccmE</name>
    <name evidence="13" type="synonym">cycJ</name>
    <name evidence="15" type="ORF">DFR27_1112</name>
</gene>
<dbReference type="GO" id="GO:0017004">
    <property type="term" value="P:cytochrome complex assembly"/>
    <property type="evidence" value="ECO:0007669"/>
    <property type="project" value="UniProtKB-KW"/>
</dbReference>
<feature type="binding site" description="covalent" evidence="13 14">
    <location>
        <position position="123"/>
    </location>
    <ligand>
        <name>heme</name>
        <dbReference type="ChEBI" id="CHEBI:30413"/>
    </ligand>
</feature>
<comment type="caution">
    <text evidence="15">The sequence shown here is derived from an EMBL/GenBank/DDBJ whole genome shotgun (WGS) entry which is preliminary data.</text>
</comment>
<sequence length="146" mass="15643">MHPARKKRLFLIVLMVVGVSVATAAIVTAMSQNLNLFFPPRDVAAGLAPENTTFRVGGLVKPGSVSRDQSSLAVNFVIYDNEAEIAVSYEGILPDLFAEDEAAVATGQLSDGVFVATQVLAKHDENYTPPEVADAMREQAEEGSYD</sequence>
<keyword evidence="4 13" id="KW-0349">Heme</keyword>
<comment type="similarity">
    <text evidence="13">Belongs to the CcmE/CycJ family.</text>
</comment>
<dbReference type="InterPro" id="IPR004329">
    <property type="entry name" value="CcmE"/>
</dbReference>
<dbReference type="RefSeq" id="WP_121876444.1">
    <property type="nucleotide sequence ID" value="NZ_REFJ01000002.1"/>
</dbReference>
<dbReference type="OrthoDB" id="9793584at2"/>
<comment type="function">
    <text evidence="12 13">Heme chaperone required for the biogenesis of c-type cytochromes. Transiently binds heme delivered by CcmC and transfers the heme to apo-cytochromes in a process facilitated by CcmF and CcmH.</text>
</comment>
<evidence type="ECO:0000256" key="12">
    <source>
        <dbReference type="ARBA" id="ARBA00056663"/>
    </source>
</evidence>
<dbReference type="InterPro" id="IPR036127">
    <property type="entry name" value="CcmE-like_sf"/>
</dbReference>
<dbReference type="EMBL" id="REFJ01000002">
    <property type="protein sequence ID" value="RMA81296.1"/>
    <property type="molecule type" value="Genomic_DNA"/>
</dbReference>
<evidence type="ECO:0000256" key="2">
    <source>
        <dbReference type="ARBA" id="ARBA00022475"/>
    </source>
</evidence>
<evidence type="ECO:0000256" key="8">
    <source>
        <dbReference type="ARBA" id="ARBA00022968"/>
    </source>
</evidence>
<feature type="topological domain" description="Extracellular" evidence="13">
    <location>
        <begin position="30"/>
        <end position="146"/>
    </location>
</feature>